<dbReference type="GO" id="GO:0006004">
    <property type="term" value="P:fucose metabolic process"/>
    <property type="evidence" value="ECO:0007669"/>
    <property type="project" value="TreeGrafter"/>
</dbReference>
<dbReference type="InterPro" id="IPR017853">
    <property type="entry name" value="GH"/>
</dbReference>
<dbReference type="Gene3D" id="3.20.20.80">
    <property type="entry name" value="Glycosidases"/>
    <property type="match status" value="1"/>
</dbReference>
<keyword evidence="5" id="KW-0326">Glycosidase</keyword>
<dbReference type="InterPro" id="IPR000933">
    <property type="entry name" value="Glyco_hydro_29"/>
</dbReference>
<gene>
    <name evidence="8" type="ORF">BLI708_02340</name>
    <name evidence="7" type="ORF">Tam1G_0713</name>
</gene>
<dbReference type="AlphaFoldDB" id="A0A2N5ITE9"/>
<evidence type="ECO:0000313" key="7">
    <source>
        <dbReference type="EMBL" id="PLS25230.1"/>
    </source>
</evidence>
<evidence type="ECO:0000256" key="3">
    <source>
        <dbReference type="ARBA" id="ARBA00022729"/>
    </source>
</evidence>
<dbReference type="GO" id="GO:0004560">
    <property type="term" value="F:alpha-L-fucosidase activity"/>
    <property type="evidence" value="ECO:0007669"/>
    <property type="project" value="InterPro"/>
</dbReference>
<reference evidence="7 9" key="1">
    <citation type="submission" date="2017-07" db="EMBL/GenBank/DDBJ databases">
        <title>Bifidobacterium novel species.</title>
        <authorList>
            <person name="Lugli G.A."/>
            <person name="Milani C."/>
            <person name="Duranti S."/>
            <person name="Mangifesta M."/>
        </authorList>
    </citation>
    <scope>NUCLEOTIDE SEQUENCE [LARGE SCALE GENOMIC DNA]</scope>
    <source>
        <strain evidence="7 9">45</strain>
    </source>
</reference>
<dbReference type="InterPro" id="IPR013780">
    <property type="entry name" value="Glyco_hydro_b"/>
</dbReference>
<dbReference type="Proteomes" id="UP000663067">
    <property type="component" value="Chromosome"/>
</dbReference>
<dbReference type="InterPro" id="IPR057739">
    <property type="entry name" value="Glyco_hydro_29_N"/>
</dbReference>
<dbReference type="RefSeq" id="WP_101625498.1">
    <property type="nucleotide sequence ID" value="NZ_CP071591.1"/>
</dbReference>
<evidence type="ECO:0000256" key="2">
    <source>
        <dbReference type="ARBA" id="ARBA00012662"/>
    </source>
</evidence>
<dbReference type="Pfam" id="PF01120">
    <property type="entry name" value="Alpha_L_fucos"/>
    <property type="match status" value="1"/>
</dbReference>
<keyword evidence="4" id="KW-0378">Hydrolase</keyword>
<dbReference type="SMART" id="SM00812">
    <property type="entry name" value="Alpha_L_fucos"/>
    <property type="match status" value="1"/>
</dbReference>
<evidence type="ECO:0000313" key="10">
    <source>
        <dbReference type="Proteomes" id="UP000663067"/>
    </source>
</evidence>
<dbReference type="Proteomes" id="UP000234855">
    <property type="component" value="Unassembled WGS sequence"/>
</dbReference>
<dbReference type="PANTHER" id="PTHR10030">
    <property type="entry name" value="ALPHA-L-FUCOSIDASE"/>
    <property type="match status" value="1"/>
</dbReference>
<keyword evidence="3" id="KW-0732">Signal</keyword>
<evidence type="ECO:0000313" key="8">
    <source>
        <dbReference type="EMBL" id="QSY58179.1"/>
    </source>
</evidence>
<keyword evidence="10" id="KW-1185">Reference proteome</keyword>
<evidence type="ECO:0000313" key="9">
    <source>
        <dbReference type="Proteomes" id="UP000234855"/>
    </source>
</evidence>
<dbReference type="GO" id="GO:0016139">
    <property type="term" value="P:glycoside catabolic process"/>
    <property type="evidence" value="ECO:0007669"/>
    <property type="project" value="TreeGrafter"/>
</dbReference>
<evidence type="ECO:0000259" key="6">
    <source>
        <dbReference type="Pfam" id="PF01120"/>
    </source>
</evidence>
<dbReference type="EMBL" id="CP071591">
    <property type="protein sequence ID" value="QSY58179.1"/>
    <property type="molecule type" value="Genomic_DNA"/>
</dbReference>
<comment type="similarity">
    <text evidence="1">Belongs to the glycosyl hydrolase 29 family.</text>
</comment>
<name>A0A2N5ITE9_9BIFI</name>
<sequence length="494" mass="56252">MIDLNTIDRVIAQGPYDPTWQSLSHVQVPAWFPDAKFGIFTHWGLYTVPGYRNEWYSRNMYIEGYPEFDHHRAAFGPQSEFGYKDFIPMFTAERFNADEWLDLFAKAGARYYFPVSEHHDGYQMYRSELSHWNTVETGPHRDIIGELREATLQHGLHFATSNHRAEHWWFMGHGRDFDSDVQGAEADAKGGFYWPANPEPDNQDLFSVPKPDDEFLDDWLLRVCELIDNYRPEMLYFDWWIQHNVFKPYIKRLAAFYYNRGVEWGVPVIICYKDDGMAWGAGLFDVERGGLSTATPYVWQTDTAIARNSWCYTNSLDYKNLSELIVTLVDTVSKNGNLLLNVGPRADGSIAPRDRELLESIGRWMDTNGEGIYDTRPWRIAEEGPTRAAEGSFADQTAIEYTAADWRFTAKDGNVYAFCLNPAGAATLTSATFAAYHDGIRAPFHGIITEVEQLGAGPVAWERTNDGLVITPVSSAERTETESSVPVGFKITIA</sequence>
<accession>A0A2N5ITE9</accession>
<dbReference type="Gene3D" id="2.60.40.1180">
    <property type="entry name" value="Golgi alpha-mannosidase II"/>
    <property type="match status" value="1"/>
</dbReference>
<evidence type="ECO:0000256" key="5">
    <source>
        <dbReference type="ARBA" id="ARBA00023295"/>
    </source>
</evidence>
<dbReference type="SUPFAM" id="SSF51445">
    <property type="entry name" value="(Trans)glycosidases"/>
    <property type="match status" value="1"/>
</dbReference>
<dbReference type="EMBL" id="NMWV01000009">
    <property type="protein sequence ID" value="PLS25230.1"/>
    <property type="molecule type" value="Genomic_DNA"/>
</dbReference>
<dbReference type="EC" id="3.2.1.51" evidence="2"/>
<feature type="domain" description="Glycoside hydrolase family 29 N-terminal" evidence="6">
    <location>
        <begin position="10"/>
        <end position="370"/>
    </location>
</feature>
<evidence type="ECO:0000256" key="1">
    <source>
        <dbReference type="ARBA" id="ARBA00007951"/>
    </source>
</evidence>
<dbReference type="PANTHER" id="PTHR10030:SF37">
    <property type="entry name" value="ALPHA-L-FUCOSIDASE-RELATED"/>
    <property type="match status" value="1"/>
</dbReference>
<proteinExistence type="inferred from homology"/>
<dbReference type="GO" id="GO:0005764">
    <property type="term" value="C:lysosome"/>
    <property type="evidence" value="ECO:0007669"/>
    <property type="project" value="TreeGrafter"/>
</dbReference>
<reference evidence="8 10" key="2">
    <citation type="submission" date="2021-03" db="EMBL/GenBank/DDBJ databases">
        <title>Genome sequencing of Bifidobacterium imperatoris JCM 32708.</title>
        <authorList>
            <person name="Kim J."/>
        </authorList>
    </citation>
    <scope>NUCLEOTIDE SEQUENCE [LARGE SCALE GENOMIC DNA]</scope>
    <source>
        <strain evidence="8 10">JCM 32708</strain>
    </source>
</reference>
<evidence type="ECO:0000256" key="4">
    <source>
        <dbReference type="ARBA" id="ARBA00022801"/>
    </source>
</evidence>
<organism evidence="7 9">
    <name type="scientific">Bifidobacterium imperatoris</name>
    <dbReference type="NCBI Taxonomy" id="2020965"/>
    <lineage>
        <taxon>Bacteria</taxon>
        <taxon>Bacillati</taxon>
        <taxon>Actinomycetota</taxon>
        <taxon>Actinomycetes</taxon>
        <taxon>Bifidobacteriales</taxon>
        <taxon>Bifidobacteriaceae</taxon>
        <taxon>Bifidobacterium</taxon>
    </lineage>
</organism>
<protein>
    <recommendedName>
        <fullName evidence="2">alpha-L-fucosidase</fullName>
        <ecNumber evidence="2">3.2.1.51</ecNumber>
    </recommendedName>
</protein>